<proteinExistence type="predicted"/>
<organism evidence="2 3">
    <name type="scientific">Rossellomorea pakistanensis</name>
    <dbReference type="NCBI Taxonomy" id="992288"/>
    <lineage>
        <taxon>Bacteria</taxon>
        <taxon>Bacillati</taxon>
        <taxon>Bacillota</taxon>
        <taxon>Bacilli</taxon>
        <taxon>Bacillales</taxon>
        <taxon>Bacillaceae</taxon>
        <taxon>Rossellomorea</taxon>
    </lineage>
</organism>
<gene>
    <name evidence="2" type="ORF">JOC86_003807</name>
</gene>
<name>A0ABS2NHC8_9BACI</name>
<dbReference type="Proteomes" id="UP001646157">
    <property type="component" value="Unassembled WGS sequence"/>
</dbReference>
<feature type="transmembrane region" description="Helical" evidence="1">
    <location>
        <begin position="31"/>
        <end position="48"/>
    </location>
</feature>
<keyword evidence="3" id="KW-1185">Reference proteome</keyword>
<evidence type="ECO:0000313" key="2">
    <source>
        <dbReference type="EMBL" id="MBM7587234.1"/>
    </source>
</evidence>
<evidence type="ECO:0000256" key="1">
    <source>
        <dbReference type="SAM" id="Phobius"/>
    </source>
</evidence>
<sequence length="54" mass="5839">MGRKKAIVVLVLFTLLFLVVQLFTGNGDLNYPFIFLGGGIVGITLMLSNPKGKN</sequence>
<evidence type="ECO:0000313" key="3">
    <source>
        <dbReference type="Proteomes" id="UP001646157"/>
    </source>
</evidence>
<protein>
    <submittedName>
        <fullName evidence="2">Uncharacterized protein</fullName>
    </submittedName>
</protein>
<comment type="caution">
    <text evidence="2">The sequence shown here is derived from an EMBL/GenBank/DDBJ whole genome shotgun (WGS) entry which is preliminary data.</text>
</comment>
<keyword evidence="1" id="KW-0812">Transmembrane</keyword>
<keyword evidence="1" id="KW-1133">Transmembrane helix</keyword>
<keyword evidence="1" id="KW-0472">Membrane</keyword>
<dbReference type="EMBL" id="JAFBDZ010000004">
    <property type="protein sequence ID" value="MBM7587234.1"/>
    <property type="molecule type" value="Genomic_DNA"/>
</dbReference>
<dbReference type="RefSeq" id="WP_205174431.1">
    <property type="nucleotide sequence ID" value="NZ_JAFBDZ010000004.1"/>
</dbReference>
<reference evidence="2 3" key="1">
    <citation type="submission" date="2021-01" db="EMBL/GenBank/DDBJ databases">
        <title>Genomic Encyclopedia of Type Strains, Phase IV (KMG-IV): sequencing the most valuable type-strain genomes for metagenomic binning, comparative biology and taxonomic classification.</title>
        <authorList>
            <person name="Goeker M."/>
        </authorList>
    </citation>
    <scope>NUCLEOTIDE SEQUENCE [LARGE SCALE GENOMIC DNA]</scope>
    <source>
        <strain evidence="2 3">DSM 24834</strain>
    </source>
</reference>
<accession>A0ABS2NHC8</accession>